<reference evidence="2" key="1">
    <citation type="submission" date="2022-07" db="EMBL/GenBank/DDBJ databases">
        <title>Genome Sequence of Agrocybe chaxingu.</title>
        <authorList>
            <person name="Buettner E."/>
        </authorList>
    </citation>
    <scope>NUCLEOTIDE SEQUENCE</scope>
    <source>
        <strain evidence="2">MP-N11</strain>
    </source>
</reference>
<sequence>MLSGRARVLYTNTCRRIPARPVVSYKPTAPSATAGPAALRCYQQLANPTTDFRTHSAPLPFQNLSDLGLRSQLPPDSLPDPNQDAPPEVPDQEWEIRTGRAIYIIRETLPDFFNTGLVTSINKTTGAPRTPSTVSTFTPTAATNFLEHFVLKDDEEPIYSPNVMLAYTPPVALPPPIPKTLHVEGIQLYLASSNIIRHTMNALYSDLAVQVSKLVVNTPTPSSPPADSSKKRRISREKNFVIRQHVTGVARVSGKQGEWEMCVTSSILEYPRG</sequence>
<organism evidence="2 3">
    <name type="scientific">Agrocybe chaxingu</name>
    <dbReference type="NCBI Taxonomy" id="84603"/>
    <lineage>
        <taxon>Eukaryota</taxon>
        <taxon>Fungi</taxon>
        <taxon>Dikarya</taxon>
        <taxon>Basidiomycota</taxon>
        <taxon>Agaricomycotina</taxon>
        <taxon>Agaricomycetes</taxon>
        <taxon>Agaricomycetidae</taxon>
        <taxon>Agaricales</taxon>
        <taxon>Agaricineae</taxon>
        <taxon>Strophariaceae</taxon>
        <taxon>Agrocybe</taxon>
    </lineage>
</organism>
<evidence type="ECO:0000313" key="2">
    <source>
        <dbReference type="EMBL" id="KAJ3512648.1"/>
    </source>
</evidence>
<dbReference type="EMBL" id="JANKHO010000244">
    <property type="protein sequence ID" value="KAJ3512648.1"/>
    <property type="molecule type" value="Genomic_DNA"/>
</dbReference>
<gene>
    <name evidence="2" type="ORF">NLJ89_g3402</name>
</gene>
<dbReference type="AlphaFoldDB" id="A0A9W8K4S6"/>
<evidence type="ECO:0000256" key="1">
    <source>
        <dbReference type="SAM" id="MobiDB-lite"/>
    </source>
</evidence>
<accession>A0A9W8K4S6</accession>
<feature type="region of interest" description="Disordered" evidence="1">
    <location>
        <begin position="63"/>
        <end position="90"/>
    </location>
</feature>
<proteinExistence type="predicted"/>
<dbReference type="OrthoDB" id="1099063at2759"/>
<name>A0A9W8K4S6_9AGAR</name>
<keyword evidence="3" id="KW-1185">Reference proteome</keyword>
<comment type="caution">
    <text evidence="2">The sequence shown here is derived from an EMBL/GenBank/DDBJ whole genome shotgun (WGS) entry which is preliminary data.</text>
</comment>
<evidence type="ECO:0000313" key="3">
    <source>
        <dbReference type="Proteomes" id="UP001148786"/>
    </source>
</evidence>
<dbReference type="Proteomes" id="UP001148786">
    <property type="component" value="Unassembled WGS sequence"/>
</dbReference>
<protein>
    <submittedName>
        <fullName evidence="2">Uncharacterized protein</fullName>
    </submittedName>
</protein>